<dbReference type="Proteomes" id="UP000095284">
    <property type="component" value="Unplaced"/>
</dbReference>
<organism evidence="1 2">
    <name type="scientific">Bursaphelenchus xylophilus</name>
    <name type="common">Pinewood nematode worm</name>
    <name type="synonym">Aphelenchoides xylophilus</name>
    <dbReference type="NCBI Taxonomy" id="6326"/>
    <lineage>
        <taxon>Eukaryota</taxon>
        <taxon>Metazoa</taxon>
        <taxon>Ecdysozoa</taxon>
        <taxon>Nematoda</taxon>
        <taxon>Chromadorea</taxon>
        <taxon>Rhabditida</taxon>
        <taxon>Tylenchina</taxon>
        <taxon>Tylenchomorpha</taxon>
        <taxon>Aphelenchoidea</taxon>
        <taxon>Aphelenchoididae</taxon>
        <taxon>Bursaphelenchus</taxon>
    </lineage>
</organism>
<proteinExistence type="predicted"/>
<name>A0A1I7RW37_BURXY</name>
<evidence type="ECO:0000313" key="2">
    <source>
        <dbReference type="WBParaSite" id="BXY_0495000.1"/>
    </source>
</evidence>
<sequence length="125" mass="13769">MNEEEVVGRGLEVENLSVLTLGAGEELWTLRLLLVGFVQPLLETRDEWRGGMDEFSTRLEVFHGAPVLVSRAHELTKDGESWAHELAKVCGLAKDGESRAHVWAEVCELAMGGESKAHVWAKVCG</sequence>
<accession>A0A1I7RW37</accession>
<dbReference type="AlphaFoldDB" id="A0A1I7RW37"/>
<reference evidence="2" key="1">
    <citation type="submission" date="2016-11" db="UniProtKB">
        <authorList>
            <consortium name="WormBaseParasite"/>
        </authorList>
    </citation>
    <scope>IDENTIFICATION</scope>
</reference>
<dbReference type="WBParaSite" id="BXY_0495000.1">
    <property type="protein sequence ID" value="BXY_0495000.1"/>
    <property type="gene ID" value="BXY_0495000"/>
</dbReference>
<protein>
    <submittedName>
        <fullName evidence="2">Uncharacterized protein</fullName>
    </submittedName>
</protein>
<evidence type="ECO:0000313" key="1">
    <source>
        <dbReference type="Proteomes" id="UP000095284"/>
    </source>
</evidence>